<dbReference type="OrthoDB" id="7351979at2"/>
<keyword evidence="3" id="KW-1185">Reference proteome</keyword>
<evidence type="ECO:0000313" key="2">
    <source>
        <dbReference type="EMBL" id="PQV57784.1"/>
    </source>
</evidence>
<protein>
    <recommendedName>
        <fullName evidence="1">DUF6314 domain-containing protein</fullName>
    </recommendedName>
</protein>
<dbReference type="EMBL" id="PVEP01000002">
    <property type="protein sequence ID" value="PQV57784.1"/>
    <property type="molecule type" value="Genomic_DNA"/>
</dbReference>
<dbReference type="Proteomes" id="UP000238338">
    <property type="component" value="Unassembled WGS sequence"/>
</dbReference>
<accession>A0A2S8SAF7</accession>
<dbReference type="Pfam" id="PF19834">
    <property type="entry name" value="DUF6314"/>
    <property type="match status" value="1"/>
</dbReference>
<feature type="domain" description="DUF6314" evidence="1">
    <location>
        <begin position="8"/>
        <end position="136"/>
    </location>
</feature>
<comment type="caution">
    <text evidence="2">The sequence shown here is derived from an EMBL/GenBank/DDBJ whole genome shotgun (WGS) entry which is preliminary data.</text>
</comment>
<reference evidence="2 3" key="1">
    <citation type="submission" date="2018-02" db="EMBL/GenBank/DDBJ databases">
        <title>Genomic Encyclopedia of Archaeal and Bacterial Type Strains, Phase II (KMG-II): from individual species to whole genera.</title>
        <authorList>
            <person name="Goeker M."/>
        </authorList>
    </citation>
    <scope>NUCLEOTIDE SEQUENCE [LARGE SCALE GENOMIC DNA]</scope>
    <source>
        <strain evidence="2 3">DSM 18921</strain>
    </source>
</reference>
<evidence type="ECO:0000259" key="1">
    <source>
        <dbReference type="Pfam" id="PF19834"/>
    </source>
</evidence>
<dbReference type="AlphaFoldDB" id="A0A2S8SAF7"/>
<sequence>MRLKIADFEGLWHVRRVISDHLAGQSGVFTGTATLSPRGDGLWDWSESGVIALGGGRPMSAARRYLWRAEGGRIAVLFEDGRPFHDFAPVGAPEAAHWCAPDDYRVRYDFSRWPDWQAEWVVKGPRKDYTMLSHHGRAAMDHAS</sequence>
<organism evidence="2 3">
    <name type="scientific">Albidovulum denitrificans</name>
    <dbReference type="NCBI Taxonomy" id="404881"/>
    <lineage>
        <taxon>Bacteria</taxon>
        <taxon>Pseudomonadati</taxon>
        <taxon>Pseudomonadota</taxon>
        <taxon>Alphaproteobacteria</taxon>
        <taxon>Rhodobacterales</taxon>
        <taxon>Paracoccaceae</taxon>
        <taxon>Albidovulum</taxon>
    </lineage>
</organism>
<dbReference type="RefSeq" id="WP_105513999.1">
    <property type="nucleotide sequence ID" value="NZ_PVEP01000002.1"/>
</dbReference>
<gene>
    <name evidence="2" type="ORF">LX70_01592</name>
</gene>
<evidence type="ECO:0000313" key="3">
    <source>
        <dbReference type="Proteomes" id="UP000238338"/>
    </source>
</evidence>
<dbReference type="InterPro" id="IPR045632">
    <property type="entry name" value="DUF6314"/>
</dbReference>
<proteinExistence type="predicted"/>
<name>A0A2S8SAF7_9RHOB</name>